<accession>A0A076PX88</accession>
<keyword evidence="3" id="KW-0285">Flavoprotein</keyword>
<dbReference type="Pfam" id="PF01266">
    <property type="entry name" value="DAO"/>
    <property type="match status" value="1"/>
</dbReference>
<evidence type="ECO:0000256" key="1">
    <source>
        <dbReference type="ARBA" id="ARBA00001974"/>
    </source>
</evidence>
<dbReference type="Pfam" id="PF16901">
    <property type="entry name" value="DAO_C"/>
    <property type="match status" value="1"/>
</dbReference>
<sequence>MNQSTQPLATTRAQLLERLAQTESFDLAIVGGGATGLGVAVDAAARGFKVVLLESLDFAKGTSSRATKLVHGGVRYLAQGNISLVREALHERTTLLHNAPHLAQPLAFVMPSYKLLDTPFYGIGLKMYDALAGKAGLGATEFLSSAKTVKYLPTVQQKGLKGGVKYWDGQFDDARLALALARTAAAKGALLINYCPAEKLIYENDQIAGLICRDAESGRNFTVRAKCVVNATGPWVDLFRQQDAEAQGKPVKPMVAPSQGVHVVVDREFLPTDHALLIPKTADGRVLFAVPWLGKVILGTTDTPRHDLAREPLPFPEELDFILGEAGKYLNRQPTLADVRSMWVGLRPLVKPQDDDGENTKKISREHTVMASKTGLVTVTGGKWTTYRAMSEDVLAECFQIGRLPSRPAGVTVNLPLVGAPAEAAVTHSMNQSQGLHSYGTDAAAVAALPGAQNWLMDGLSEAMVRFAARFEYARTVEDMLARRSRLLFLDARKAAEIAPRVAAILTEELGQDVHLNDFLALTRQYLPAQG</sequence>
<dbReference type="PRINTS" id="PR01001">
    <property type="entry name" value="FADG3PDH"/>
</dbReference>
<dbReference type="Gene3D" id="3.50.50.60">
    <property type="entry name" value="FAD/NAD(P)-binding domain"/>
    <property type="match status" value="1"/>
</dbReference>
<comment type="cofactor">
    <cofactor evidence="1">
        <name>FAD</name>
        <dbReference type="ChEBI" id="CHEBI:57692"/>
    </cofactor>
</comment>
<dbReference type="GO" id="GO:0006071">
    <property type="term" value="P:glycerol metabolic process"/>
    <property type="evidence" value="ECO:0007669"/>
    <property type="project" value="UniProtKB-KW"/>
</dbReference>
<keyword evidence="5" id="KW-0274">FAD</keyword>
<dbReference type="GO" id="GO:0046168">
    <property type="term" value="P:glycerol-3-phosphate catabolic process"/>
    <property type="evidence" value="ECO:0007669"/>
    <property type="project" value="TreeGrafter"/>
</dbReference>
<evidence type="ECO:0000256" key="5">
    <source>
        <dbReference type="ARBA" id="ARBA00022827"/>
    </source>
</evidence>
<evidence type="ECO:0000256" key="4">
    <source>
        <dbReference type="ARBA" id="ARBA00022798"/>
    </source>
</evidence>
<organism evidence="9 10">
    <name type="scientific">Comamonas testosteroni TK102</name>
    <dbReference type="NCBI Taxonomy" id="1392005"/>
    <lineage>
        <taxon>Bacteria</taxon>
        <taxon>Pseudomonadati</taxon>
        <taxon>Pseudomonadota</taxon>
        <taxon>Betaproteobacteria</taxon>
        <taxon>Burkholderiales</taxon>
        <taxon>Comamonadaceae</taxon>
        <taxon>Comamonas</taxon>
    </lineage>
</organism>
<evidence type="ECO:0000259" key="8">
    <source>
        <dbReference type="Pfam" id="PF16901"/>
    </source>
</evidence>
<keyword evidence="4" id="KW-0319">Glycerol metabolism</keyword>
<dbReference type="AlphaFoldDB" id="A0A076PX88"/>
<dbReference type="InterPro" id="IPR038299">
    <property type="entry name" value="DAO_C_sf"/>
</dbReference>
<dbReference type="InterPro" id="IPR031656">
    <property type="entry name" value="DAO_C"/>
</dbReference>
<proteinExistence type="inferred from homology"/>
<feature type="domain" description="FAD dependent oxidoreductase" evidence="7">
    <location>
        <begin position="26"/>
        <end position="388"/>
    </location>
</feature>
<dbReference type="Proteomes" id="UP000028782">
    <property type="component" value="Chromosome"/>
</dbReference>
<evidence type="ECO:0000313" key="9">
    <source>
        <dbReference type="EMBL" id="AIJ49326.1"/>
    </source>
</evidence>
<evidence type="ECO:0000313" key="10">
    <source>
        <dbReference type="Proteomes" id="UP000028782"/>
    </source>
</evidence>
<name>A0A076PX88_COMTE</name>
<dbReference type="InterPro" id="IPR000447">
    <property type="entry name" value="G3P_DH_FAD-dep"/>
</dbReference>
<dbReference type="EMBL" id="CP006704">
    <property type="protein sequence ID" value="AIJ49326.1"/>
    <property type="molecule type" value="Genomic_DNA"/>
</dbReference>
<feature type="domain" description="Alpha-glycerophosphate oxidase C-terminal" evidence="8">
    <location>
        <begin position="412"/>
        <end position="513"/>
    </location>
</feature>
<gene>
    <name evidence="9" type="ORF">O987_26290</name>
</gene>
<evidence type="ECO:0000259" key="7">
    <source>
        <dbReference type="Pfam" id="PF01266"/>
    </source>
</evidence>
<dbReference type="InterPro" id="IPR036188">
    <property type="entry name" value="FAD/NAD-bd_sf"/>
</dbReference>
<evidence type="ECO:0000256" key="3">
    <source>
        <dbReference type="ARBA" id="ARBA00022630"/>
    </source>
</evidence>
<dbReference type="GO" id="GO:0004368">
    <property type="term" value="F:glycerol-3-phosphate dehydrogenase (quinone) activity"/>
    <property type="evidence" value="ECO:0007669"/>
    <property type="project" value="InterPro"/>
</dbReference>
<protein>
    <submittedName>
        <fullName evidence="9">FAD-dependent oxidoreductase</fullName>
    </submittedName>
</protein>
<dbReference type="Gene3D" id="1.10.8.870">
    <property type="entry name" value="Alpha-glycerophosphate oxidase, cap domain"/>
    <property type="match status" value="1"/>
</dbReference>
<dbReference type="PANTHER" id="PTHR11985">
    <property type="entry name" value="GLYCEROL-3-PHOSPHATE DEHYDROGENASE"/>
    <property type="match status" value="1"/>
</dbReference>
<dbReference type="Gene3D" id="3.30.9.10">
    <property type="entry name" value="D-Amino Acid Oxidase, subunit A, domain 2"/>
    <property type="match status" value="1"/>
</dbReference>
<dbReference type="RefSeq" id="WP_003050494.1">
    <property type="nucleotide sequence ID" value="NZ_CP006704.1"/>
</dbReference>
<evidence type="ECO:0000256" key="2">
    <source>
        <dbReference type="ARBA" id="ARBA00007330"/>
    </source>
</evidence>
<evidence type="ECO:0000256" key="6">
    <source>
        <dbReference type="ARBA" id="ARBA00023002"/>
    </source>
</evidence>
<keyword evidence="6" id="KW-0560">Oxidoreductase</keyword>
<comment type="similarity">
    <text evidence="2">Belongs to the FAD-dependent glycerol-3-phosphate dehydrogenase family.</text>
</comment>
<dbReference type="SUPFAM" id="SSF51905">
    <property type="entry name" value="FAD/NAD(P)-binding domain"/>
    <property type="match status" value="1"/>
</dbReference>
<dbReference type="InterPro" id="IPR006076">
    <property type="entry name" value="FAD-dep_OxRdtase"/>
</dbReference>
<dbReference type="KEGG" id="ctes:O987_26290"/>
<dbReference type="HOGENOM" id="CLU_015740_4_1_4"/>
<reference evidence="9 10" key="1">
    <citation type="journal article" date="2014" name="Genome Announc.">
        <title>Complete Genome Sequence of Polychlorinated Biphenyl Degrader Comamonas testosteroni TK102 (NBRC 109938).</title>
        <authorList>
            <person name="Fukuda K."/>
            <person name="Hosoyama A."/>
            <person name="Tsuchikane K."/>
            <person name="Ohji S."/>
            <person name="Yamazoe A."/>
            <person name="Fujita N."/>
            <person name="Shintani M."/>
            <person name="Kimbara K."/>
        </authorList>
    </citation>
    <scope>NUCLEOTIDE SEQUENCE [LARGE SCALE GENOMIC DNA]</scope>
    <source>
        <strain evidence="9">TK102</strain>
    </source>
</reference>
<dbReference type="PANTHER" id="PTHR11985:SF35">
    <property type="entry name" value="ANAEROBIC GLYCEROL-3-PHOSPHATE DEHYDROGENASE SUBUNIT A"/>
    <property type="match status" value="1"/>
</dbReference>